<dbReference type="InterPro" id="IPR027417">
    <property type="entry name" value="P-loop_NTPase"/>
</dbReference>
<dbReference type="KEGG" id="rhg:EXZ61_11645"/>
<keyword evidence="4" id="KW-1003">Cell membrane</keyword>
<dbReference type="GO" id="GO:0016887">
    <property type="term" value="F:ATP hydrolysis activity"/>
    <property type="evidence" value="ECO:0007669"/>
    <property type="project" value="InterPro"/>
</dbReference>
<keyword evidence="6" id="KW-0547">Nucleotide-binding</keyword>
<keyword evidence="3" id="KW-0813">Transport</keyword>
<dbReference type="InterPro" id="IPR003593">
    <property type="entry name" value="AAA+_ATPase"/>
</dbReference>
<dbReference type="CDD" id="cd03257">
    <property type="entry name" value="ABC_NikE_OppD_transporters"/>
    <property type="match status" value="1"/>
</dbReference>
<evidence type="ECO:0000256" key="6">
    <source>
        <dbReference type="ARBA" id="ARBA00022741"/>
    </source>
</evidence>
<dbReference type="SMART" id="SM00382">
    <property type="entry name" value="AAA"/>
    <property type="match status" value="1"/>
</dbReference>
<dbReference type="Gene3D" id="3.40.50.300">
    <property type="entry name" value="P-loop containing nucleotide triphosphate hydrolases"/>
    <property type="match status" value="1"/>
</dbReference>
<keyword evidence="5" id="KW-0997">Cell inner membrane</keyword>
<dbReference type="SUPFAM" id="SSF52540">
    <property type="entry name" value="P-loop containing nucleoside triphosphate hydrolases"/>
    <property type="match status" value="1"/>
</dbReference>
<sequence length="306" mass="33035">MNASIPKPQAQAAAKLALRIEDLHVEIRRAGHITPLLRGVNLSVQPGRIHALVGESGGGKSMVTKAATGLLPAAAVISRGRIVLDGQDVTQWRESQWRTVRGNSVSMVLQDPLTALNPVRRIGAQIADVLTPKQGLRGQALVQASIALLEQVQVRDPQGVLQQYPHQLSGGMRQRVVIAMAWACKPRLIICDEPTTALDVTVQKQVLRLIRQLAGEGQGILLVTHDLGVVAKLCDSMSVIHSGRILEAGTVADVFARPQHAYTQALMAATPRFDRPSHTLRPVDDALIERLSTEAHAYDQQQGALA</sequence>
<dbReference type="InterPro" id="IPR017871">
    <property type="entry name" value="ABC_transporter-like_CS"/>
</dbReference>
<evidence type="ECO:0000256" key="5">
    <source>
        <dbReference type="ARBA" id="ARBA00022519"/>
    </source>
</evidence>
<dbReference type="Pfam" id="PF08352">
    <property type="entry name" value="oligo_HPY"/>
    <property type="match status" value="1"/>
</dbReference>
<dbReference type="PANTHER" id="PTHR43297">
    <property type="entry name" value="OLIGOPEPTIDE TRANSPORT ATP-BINDING PROTEIN APPD"/>
    <property type="match status" value="1"/>
</dbReference>
<evidence type="ECO:0000313" key="11">
    <source>
        <dbReference type="EMBL" id="QDL54771.1"/>
    </source>
</evidence>
<dbReference type="PANTHER" id="PTHR43297:SF14">
    <property type="entry name" value="ATPASE AAA-TYPE CORE DOMAIN-CONTAINING PROTEIN"/>
    <property type="match status" value="1"/>
</dbReference>
<reference evidence="12" key="1">
    <citation type="submission" date="2019-02" db="EMBL/GenBank/DDBJ databases">
        <title>Complete genome sequence of Rhodoferax sp. Gr-4.</title>
        <authorList>
            <person name="Jin L."/>
        </authorList>
    </citation>
    <scope>NUCLEOTIDE SEQUENCE [LARGE SCALE GENOMIC DNA]</scope>
    <source>
        <strain evidence="12">Gr-4</strain>
    </source>
</reference>
<evidence type="ECO:0000256" key="7">
    <source>
        <dbReference type="ARBA" id="ARBA00022840"/>
    </source>
</evidence>
<keyword evidence="9" id="KW-0472">Membrane</keyword>
<dbReference type="InterPro" id="IPR003439">
    <property type="entry name" value="ABC_transporter-like_ATP-bd"/>
</dbReference>
<dbReference type="EMBL" id="CP036282">
    <property type="protein sequence ID" value="QDL54771.1"/>
    <property type="molecule type" value="Genomic_DNA"/>
</dbReference>
<evidence type="ECO:0000313" key="12">
    <source>
        <dbReference type="Proteomes" id="UP000317365"/>
    </source>
</evidence>
<dbReference type="Proteomes" id="UP000317365">
    <property type="component" value="Chromosome"/>
</dbReference>
<dbReference type="PROSITE" id="PS00211">
    <property type="entry name" value="ABC_TRANSPORTER_1"/>
    <property type="match status" value="1"/>
</dbReference>
<dbReference type="RefSeq" id="WP_142811930.1">
    <property type="nucleotide sequence ID" value="NZ_CP036282.1"/>
</dbReference>
<evidence type="ECO:0000256" key="2">
    <source>
        <dbReference type="ARBA" id="ARBA00005417"/>
    </source>
</evidence>
<keyword evidence="8" id="KW-1278">Translocase</keyword>
<dbReference type="AlphaFoldDB" id="A0A515EQ21"/>
<protein>
    <submittedName>
        <fullName evidence="11">ABC transporter ATP-binding protein</fullName>
    </submittedName>
</protein>
<evidence type="ECO:0000256" key="3">
    <source>
        <dbReference type="ARBA" id="ARBA00022448"/>
    </source>
</evidence>
<feature type="domain" description="ABC transporter" evidence="10">
    <location>
        <begin position="18"/>
        <end position="267"/>
    </location>
</feature>
<dbReference type="InterPro" id="IPR013563">
    <property type="entry name" value="Oligopep_ABC_C"/>
</dbReference>
<keyword evidence="12" id="KW-1185">Reference proteome</keyword>
<evidence type="ECO:0000259" key="10">
    <source>
        <dbReference type="PROSITE" id="PS50893"/>
    </source>
</evidence>
<comment type="subcellular location">
    <subcellularLocation>
        <location evidence="1">Cell inner membrane</location>
        <topology evidence="1">Peripheral membrane protein</topology>
    </subcellularLocation>
</comment>
<dbReference type="InterPro" id="IPR050388">
    <property type="entry name" value="ABC_Ni/Peptide_Import"/>
</dbReference>
<evidence type="ECO:0000256" key="9">
    <source>
        <dbReference type="ARBA" id="ARBA00023136"/>
    </source>
</evidence>
<keyword evidence="7 11" id="KW-0067">ATP-binding</keyword>
<comment type="similarity">
    <text evidence="2">Belongs to the ABC transporter superfamily.</text>
</comment>
<gene>
    <name evidence="11" type="ORF">EXZ61_11645</name>
</gene>
<reference evidence="12" key="2">
    <citation type="journal article" date="2020" name="Int. J. Syst. Evol. Microbiol.">
        <title>Genomic insights into a novel species Rhodoferax aquaticus sp. nov., isolated from freshwater.</title>
        <authorList>
            <person name="Li T."/>
            <person name="Zhuo Y."/>
            <person name="Jin C.Z."/>
            <person name="Wu X."/>
            <person name="Ko S.R."/>
            <person name="Jin F.J."/>
            <person name="Ahn C.Y."/>
            <person name="Oh H.M."/>
            <person name="Lee H.G."/>
            <person name="Jin L."/>
        </authorList>
    </citation>
    <scope>NUCLEOTIDE SEQUENCE [LARGE SCALE GENOMIC DNA]</scope>
    <source>
        <strain evidence="12">Gr-4</strain>
    </source>
</reference>
<evidence type="ECO:0000256" key="4">
    <source>
        <dbReference type="ARBA" id="ARBA00022475"/>
    </source>
</evidence>
<dbReference type="Pfam" id="PF00005">
    <property type="entry name" value="ABC_tran"/>
    <property type="match status" value="1"/>
</dbReference>
<dbReference type="GO" id="GO:0005524">
    <property type="term" value="F:ATP binding"/>
    <property type="evidence" value="ECO:0007669"/>
    <property type="project" value="UniProtKB-KW"/>
</dbReference>
<dbReference type="PROSITE" id="PS50893">
    <property type="entry name" value="ABC_TRANSPORTER_2"/>
    <property type="match status" value="1"/>
</dbReference>
<evidence type="ECO:0000256" key="8">
    <source>
        <dbReference type="ARBA" id="ARBA00022967"/>
    </source>
</evidence>
<name>A0A515EQ21_9BURK</name>
<dbReference type="GO" id="GO:0015833">
    <property type="term" value="P:peptide transport"/>
    <property type="evidence" value="ECO:0007669"/>
    <property type="project" value="InterPro"/>
</dbReference>
<accession>A0A515EQ21</accession>
<organism evidence="11 12">
    <name type="scientific">Rhodoferax aquaticus</name>
    <dbReference type="NCBI Taxonomy" id="2527691"/>
    <lineage>
        <taxon>Bacteria</taxon>
        <taxon>Pseudomonadati</taxon>
        <taxon>Pseudomonadota</taxon>
        <taxon>Betaproteobacteria</taxon>
        <taxon>Burkholderiales</taxon>
        <taxon>Comamonadaceae</taxon>
        <taxon>Rhodoferax</taxon>
    </lineage>
</organism>
<proteinExistence type="inferred from homology"/>
<dbReference type="GO" id="GO:0005886">
    <property type="term" value="C:plasma membrane"/>
    <property type="evidence" value="ECO:0007669"/>
    <property type="project" value="UniProtKB-SubCell"/>
</dbReference>
<evidence type="ECO:0000256" key="1">
    <source>
        <dbReference type="ARBA" id="ARBA00004417"/>
    </source>
</evidence>